<dbReference type="Gene3D" id="2.60.40.10">
    <property type="entry name" value="Immunoglobulins"/>
    <property type="match status" value="1"/>
</dbReference>
<evidence type="ECO:0000256" key="4">
    <source>
        <dbReference type="ARBA" id="ARBA00023319"/>
    </source>
</evidence>
<dbReference type="InterPro" id="IPR051287">
    <property type="entry name" value="TCR_variable_region"/>
</dbReference>
<evidence type="ECO:0000256" key="3">
    <source>
        <dbReference type="ARBA" id="ARBA00023170"/>
    </source>
</evidence>
<feature type="chain" id="PRO_5024377743" description="Ig-like domain-containing protein" evidence="6">
    <location>
        <begin position="22"/>
        <end position="191"/>
    </location>
</feature>
<keyword evidence="3" id="KW-0675">Receptor</keyword>
<dbReference type="PROSITE" id="PS50835">
    <property type="entry name" value="IG_LIKE"/>
    <property type="match status" value="1"/>
</dbReference>
<dbReference type="PANTHER" id="PTHR19367:SF45">
    <property type="entry name" value="IG-LIKE DOMAIN-CONTAINING PROTEIN"/>
    <property type="match status" value="1"/>
</dbReference>
<evidence type="ECO:0000313" key="8">
    <source>
        <dbReference type="EMBL" id="KAB0340649.1"/>
    </source>
</evidence>
<feature type="signal peptide" evidence="6">
    <location>
        <begin position="1"/>
        <end position="21"/>
    </location>
</feature>
<evidence type="ECO:0000256" key="2">
    <source>
        <dbReference type="ARBA" id="ARBA00023130"/>
    </source>
</evidence>
<gene>
    <name evidence="8" type="ORF">FD754_022953</name>
</gene>
<dbReference type="InterPro" id="IPR007110">
    <property type="entry name" value="Ig-like_dom"/>
</dbReference>
<evidence type="ECO:0000256" key="6">
    <source>
        <dbReference type="SAM" id="SignalP"/>
    </source>
</evidence>
<dbReference type="SMART" id="SM00409">
    <property type="entry name" value="IG"/>
    <property type="match status" value="1"/>
</dbReference>
<dbReference type="GO" id="GO:0042101">
    <property type="term" value="C:T cell receptor complex"/>
    <property type="evidence" value="ECO:0007669"/>
    <property type="project" value="UniProtKB-KW"/>
</dbReference>
<keyword evidence="2" id="KW-1064">Adaptive immunity</keyword>
<name>A0A5N3UVS8_MUNMU</name>
<proteinExistence type="predicted"/>
<organism evidence="8 9">
    <name type="scientific">Muntiacus muntjak</name>
    <name type="common">Barking deer</name>
    <name type="synonym">Indian muntjac</name>
    <dbReference type="NCBI Taxonomy" id="9888"/>
    <lineage>
        <taxon>Eukaryota</taxon>
        <taxon>Metazoa</taxon>
        <taxon>Chordata</taxon>
        <taxon>Craniata</taxon>
        <taxon>Vertebrata</taxon>
        <taxon>Euteleostomi</taxon>
        <taxon>Mammalia</taxon>
        <taxon>Eutheria</taxon>
        <taxon>Laurasiatheria</taxon>
        <taxon>Artiodactyla</taxon>
        <taxon>Ruminantia</taxon>
        <taxon>Pecora</taxon>
        <taxon>Cervidae</taxon>
        <taxon>Muntiacinae</taxon>
        <taxon>Muntiacus</taxon>
    </lineage>
</organism>
<dbReference type="Pfam" id="PF07686">
    <property type="entry name" value="V-set"/>
    <property type="match status" value="1"/>
</dbReference>
<evidence type="ECO:0000259" key="7">
    <source>
        <dbReference type="PROSITE" id="PS50835"/>
    </source>
</evidence>
<evidence type="ECO:0000256" key="5">
    <source>
        <dbReference type="ARBA" id="ARBA00043266"/>
    </source>
</evidence>
<dbReference type="GO" id="GO:0002250">
    <property type="term" value="P:adaptive immune response"/>
    <property type="evidence" value="ECO:0007669"/>
    <property type="project" value="UniProtKB-KW"/>
</dbReference>
<keyword evidence="1 6" id="KW-0732">Signal</keyword>
<keyword evidence="9" id="KW-1185">Reference proteome</keyword>
<dbReference type="AlphaFoldDB" id="A0A5N3UVS8"/>
<sequence length="191" mass="22069">MPLSSLLWVFLAFTFSGSNVAQKVIQDQPDISSRVGESVTLNCRYETSWSSYSIFWYKQLPSGEMIFLTRGGHYSINVERSRKSSSLTISTLQLEHSAKYFCVLWELTVLEVIGKAEQKPPSLIRESLSAVGPRLKYTPADPRQEMVVLWLLHLWSGSEVLILNRSSFRVIWKQVSRVTFYWYIFLLNFSL</sequence>
<feature type="domain" description="Ig-like" evidence="7">
    <location>
        <begin position="22"/>
        <end position="102"/>
    </location>
</feature>
<dbReference type="InterPro" id="IPR003599">
    <property type="entry name" value="Ig_sub"/>
</dbReference>
<dbReference type="EMBL" id="VCEA01000113">
    <property type="protein sequence ID" value="KAB0340649.1"/>
    <property type="molecule type" value="Genomic_DNA"/>
</dbReference>
<evidence type="ECO:0000256" key="1">
    <source>
        <dbReference type="ARBA" id="ARBA00022729"/>
    </source>
</evidence>
<dbReference type="Proteomes" id="UP000326458">
    <property type="component" value="Unassembled WGS sequence"/>
</dbReference>
<dbReference type="InterPro" id="IPR036179">
    <property type="entry name" value="Ig-like_dom_sf"/>
</dbReference>
<reference evidence="8 9" key="1">
    <citation type="submission" date="2019-06" db="EMBL/GenBank/DDBJ databases">
        <title>Discovery of a novel chromosome fission-fusion reversal in muntjac.</title>
        <authorList>
            <person name="Mudd A.B."/>
            <person name="Bredeson J.V."/>
            <person name="Baum R."/>
            <person name="Hockemeyer D."/>
            <person name="Rokhsar D.S."/>
        </authorList>
    </citation>
    <scope>NUCLEOTIDE SEQUENCE [LARGE SCALE GENOMIC DNA]</scope>
    <source>
        <strain evidence="8">UTSW_UCB_Mm</strain>
        <tissue evidence="8">Fibroblast cell line</tissue>
    </source>
</reference>
<protein>
    <recommendedName>
        <fullName evidence="7">Ig-like domain-containing protein</fullName>
    </recommendedName>
</protein>
<dbReference type="PANTHER" id="PTHR19367">
    <property type="entry name" value="T-CELL RECEPTOR ALPHA CHAIN V REGION"/>
    <property type="match status" value="1"/>
</dbReference>
<dbReference type="InterPro" id="IPR013783">
    <property type="entry name" value="Ig-like_fold"/>
</dbReference>
<comment type="caution">
    <text evidence="8">The sequence shown here is derived from an EMBL/GenBank/DDBJ whole genome shotgun (WGS) entry which is preliminary data.</text>
</comment>
<evidence type="ECO:0000313" key="9">
    <source>
        <dbReference type="Proteomes" id="UP000326458"/>
    </source>
</evidence>
<dbReference type="InterPro" id="IPR013106">
    <property type="entry name" value="Ig_V-set"/>
</dbReference>
<accession>A0A5N3UVS8</accession>
<dbReference type="SUPFAM" id="SSF48726">
    <property type="entry name" value="Immunoglobulin"/>
    <property type="match status" value="1"/>
</dbReference>
<keyword evidence="5" id="KW-0391">Immunity</keyword>
<keyword evidence="5" id="KW-1279">T cell receptor</keyword>
<keyword evidence="4" id="KW-0393">Immunoglobulin domain</keyword>